<dbReference type="EMBL" id="OOIL02000560">
    <property type="protein sequence ID" value="VFQ66995.1"/>
    <property type="molecule type" value="Genomic_DNA"/>
</dbReference>
<evidence type="ECO:0000313" key="2">
    <source>
        <dbReference type="EMBL" id="VFQ66995.1"/>
    </source>
</evidence>
<accession>A0A484KR85</accession>
<keyword evidence="1" id="KW-0812">Transmembrane</keyword>
<dbReference type="Proteomes" id="UP000595140">
    <property type="component" value="Unassembled WGS sequence"/>
</dbReference>
<protein>
    <submittedName>
        <fullName evidence="2">Uncharacterized protein</fullName>
    </submittedName>
</protein>
<keyword evidence="1" id="KW-1133">Transmembrane helix</keyword>
<evidence type="ECO:0000313" key="3">
    <source>
        <dbReference type="Proteomes" id="UP000595140"/>
    </source>
</evidence>
<dbReference type="AlphaFoldDB" id="A0A484KR85"/>
<gene>
    <name evidence="2" type="ORF">CCAM_LOCUS8771</name>
</gene>
<keyword evidence="3" id="KW-1185">Reference proteome</keyword>
<evidence type="ECO:0000256" key="1">
    <source>
        <dbReference type="SAM" id="Phobius"/>
    </source>
</evidence>
<name>A0A484KR85_9ASTE</name>
<reference evidence="2 3" key="1">
    <citation type="submission" date="2018-04" db="EMBL/GenBank/DDBJ databases">
        <authorList>
            <person name="Vogel A."/>
        </authorList>
    </citation>
    <scope>NUCLEOTIDE SEQUENCE [LARGE SCALE GENOMIC DNA]</scope>
</reference>
<sequence length="104" mass="11884">MKSALNTHDRRRYVSWFLPCGWGLCFPISAYASTQFMKGYHRESSASLRRRFPTNVHRVIVCKFSLCHIDCGFSSLFLENSLGISLDEDIVTKTSVMILTFIIG</sequence>
<feature type="transmembrane region" description="Helical" evidence="1">
    <location>
        <begin position="13"/>
        <end position="32"/>
    </location>
</feature>
<proteinExistence type="predicted"/>
<organism evidence="2 3">
    <name type="scientific">Cuscuta campestris</name>
    <dbReference type="NCBI Taxonomy" id="132261"/>
    <lineage>
        <taxon>Eukaryota</taxon>
        <taxon>Viridiplantae</taxon>
        <taxon>Streptophyta</taxon>
        <taxon>Embryophyta</taxon>
        <taxon>Tracheophyta</taxon>
        <taxon>Spermatophyta</taxon>
        <taxon>Magnoliopsida</taxon>
        <taxon>eudicotyledons</taxon>
        <taxon>Gunneridae</taxon>
        <taxon>Pentapetalae</taxon>
        <taxon>asterids</taxon>
        <taxon>lamiids</taxon>
        <taxon>Solanales</taxon>
        <taxon>Convolvulaceae</taxon>
        <taxon>Cuscuteae</taxon>
        <taxon>Cuscuta</taxon>
        <taxon>Cuscuta subgen. Grammica</taxon>
        <taxon>Cuscuta sect. Cleistogrammica</taxon>
    </lineage>
</organism>
<keyword evidence="1" id="KW-0472">Membrane</keyword>